<evidence type="ECO:0000313" key="7">
    <source>
        <dbReference type="EMBL" id="MBK0380868.1"/>
    </source>
</evidence>
<evidence type="ECO:0000256" key="4">
    <source>
        <dbReference type="ARBA" id="ARBA00022989"/>
    </source>
</evidence>
<dbReference type="PANTHER" id="PTHR33529:SF8">
    <property type="entry name" value="PERMEASE, YJGP_YJGQ FAMILY"/>
    <property type="match status" value="1"/>
</dbReference>
<comment type="subcellular location">
    <subcellularLocation>
        <location evidence="1">Cell membrane</location>
        <topology evidence="1">Multi-pass membrane protein</topology>
    </subcellularLocation>
</comment>
<organism evidence="7 8">
    <name type="scientific">Mucilaginibacter segetis</name>
    <dbReference type="NCBI Taxonomy" id="2793071"/>
    <lineage>
        <taxon>Bacteria</taxon>
        <taxon>Pseudomonadati</taxon>
        <taxon>Bacteroidota</taxon>
        <taxon>Sphingobacteriia</taxon>
        <taxon>Sphingobacteriales</taxon>
        <taxon>Sphingobacteriaceae</taxon>
        <taxon>Mucilaginibacter</taxon>
    </lineage>
</organism>
<evidence type="ECO:0000256" key="6">
    <source>
        <dbReference type="SAM" id="Phobius"/>
    </source>
</evidence>
<feature type="transmembrane region" description="Helical" evidence="6">
    <location>
        <begin position="60"/>
        <end position="86"/>
    </location>
</feature>
<evidence type="ECO:0000256" key="1">
    <source>
        <dbReference type="ARBA" id="ARBA00004651"/>
    </source>
</evidence>
<dbReference type="GO" id="GO:0043190">
    <property type="term" value="C:ATP-binding cassette (ABC) transporter complex"/>
    <property type="evidence" value="ECO:0007669"/>
    <property type="project" value="TreeGrafter"/>
</dbReference>
<name>A0A934PU38_9SPHI</name>
<dbReference type="EMBL" id="JAEHFW010000003">
    <property type="protein sequence ID" value="MBK0380868.1"/>
    <property type="molecule type" value="Genomic_DNA"/>
</dbReference>
<evidence type="ECO:0000256" key="3">
    <source>
        <dbReference type="ARBA" id="ARBA00022692"/>
    </source>
</evidence>
<feature type="transmembrane region" description="Helical" evidence="6">
    <location>
        <begin position="289"/>
        <end position="306"/>
    </location>
</feature>
<reference evidence="7" key="1">
    <citation type="submission" date="2020-12" db="EMBL/GenBank/DDBJ databases">
        <title>Bacterial novel species Mucilaginibacter sp. SD-g isolated from soil.</title>
        <authorList>
            <person name="Jung H.-Y."/>
        </authorList>
    </citation>
    <scope>NUCLEOTIDE SEQUENCE</scope>
    <source>
        <strain evidence="7">SD-g</strain>
    </source>
</reference>
<sequence>MKDILDKYLKVIDWYIIKKYLGTFVFTLMIFLVISVVFDISEHLDNFLTKHSHINEILKYYAGFIPYYMNLLSPLINFLAVIFFTAKMANQTEIVPILTSRASFTRFLRPYFVSASLIFIVSFFANLFLIPYTNKLKIDFENKNFFIGDDPSKSEVHLQLDKHTFVYLQRYEINAHTGYQFMLEKFNGDTLKERLTAPSISYDSLKNRWKIISPSIRHVDGLKESFVQNGPPIDTVLDMRPIDFEVHDNVAINVYSAMSLSTLNKLIAKEQIRGSGSITDMLFEKYRRFVDPFSSYVLAFIGVSISSRKVRGGVGLPLGIGIFICFTYIVVNRFALVFAVKGGFSPLISVCIPNVIFGILGYFLILKAPK</sequence>
<dbReference type="GO" id="GO:0015920">
    <property type="term" value="P:lipopolysaccharide transport"/>
    <property type="evidence" value="ECO:0007669"/>
    <property type="project" value="TreeGrafter"/>
</dbReference>
<feature type="transmembrane region" description="Helical" evidence="6">
    <location>
        <begin position="20"/>
        <end position="40"/>
    </location>
</feature>
<dbReference type="AlphaFoldDB" id="A0A934PU38"/>
<keyword evidence="3 6" id="KW-0812">Transmembrane</keyword>
<keyword evidence="4 6" id="KW-1133">Transmembrane helix</keyword>
<dbReference type="Proteomes" id="UP000613193">
    <property type="component" value="Unassembled WGS sequence"/>
</dbReference>
<feature type="transmembrane region" description="Helical" evidence="6">
    <location>
        <begin position="318"/>
        <end position="340"/>
    </location>
</feature>
<keyword evidence="5 6" id="KW-0472">Membrane</keyword>
<dbReference type="PANTHER" id="PTHR33529">
    <property type="entry name" value="SLR0882 PROTEIN-RELATED"/>
    <property type="match status" value="1"/>
</dbReference>
<proteinExistence type="predicted"/>
<feature type="transmembrane region" description="Helical" evidence="6">
    <location>
        <begin position="107"/>
        <end position="130"/>
    </location>
</feature>
<gene>
    <name evidence="7" type="ORF">I5M19_16205</name>
</gene>
<protein>
    <submittedName>
        <fullName evidence="7">LptF/LptG family permease</fullName>
    </submittedName>
</protein>
<accession>A0A934PU38</accession>
<evidence type="ECO:0000313" key="8">
    <source>
        <dbReference type="Proteomes" id="UP000613193"/>
    </source>
</evidence>
<dbReference type="Pfam" id="PF03739">
    <property type="entry name" value="LptF_LptG"/>
    <property type="match status" value="1"/>
</dbReference>
<feature type="transmembrane region" description="Helical" evidence="6">
    <location>
        <begin position="346"/>
        <end position="366"/>
    </location>
</feature>
<keyword evidence="8" id="KW-1185">Reference proteome</keyword>
<dbReference type="RefSeq" id="WP_200067402.1">
    <property type="nucleotide sequence ID" value="NZ_JAEHFW010000003.1"/>
</dbReference>
<evidence type="ECO:0000256" key="5">
    <source>
        <dbReference type="ARBA" id="ARBA00023136"/>
    </source>
</evidence>
<evidence type="ECO:0000256" key="2">
    <source>
        <dbReference type="ARBA" id="ARBA00022475"/>
    </source>
</evidence>
<keyword evidence="2" id="KW-1003">Cell membrane</keyword>
<dbReference type="InterPro" id="IPR005495">
    <property type="entry name" value="LptG/LptF_permease"/>
</dbReference>
<comment type="caution">
    <text evidence="7">The sequence shown here is derived from an EMBL/GenBank/DDBJ whole genome shotgun (WGS) entry which is preliminary data.</text>
</comment>